<keyword evidence="2" id="KW-1185">Reference proteome</keyword>
<dbReference type="PROSITE" id="PS51257">
    <property type="entry name" value="PROKAR_LIPOPROTEIN"/>
    <property type="match status" value="1"/>
</dbReference>
<reference evidence="1 2" key="1">
    <citation type="submission" date="2023-10" db="EMBL/GenBank/DDBJ databases">
        <title>Virgibacillus halophilus 5B73C genome.</title>
        <authorList>
            <person name="Miliotis G."/>
            <person name="Sengupta P."/>
            <person name="Hameed A."/>
            <person name="Chuvochina M."/>
            <person name="Mcdonagh F."/>
            <person name="Simpson A.C."/>
            <person name="Singh N.K."/>
            <person name="Rekha P.D."/>
            <person name="Raman K."/>
            <person name="Hugenholtz P."/>
            <person name="Venkateswaran K."/>
        </authorList>
    </citation>
    <scope>NUCLEOTIDE SEQUENCE [LARGE SCALE GENOMIC DNA]</scope>
    <source>
        <strain evidence="1 2">5B73C</strain>
    </source>
</reference>
<dbReference type="Proteomes" id="UP001281447">
    <property type="component" value="Unassembled WGS sequence"/>
</dbReference>
<evidence type="ECO:0008006" key="3">
    <source>
        <dbReference type="Google" id="ProtNLM"/>
    </source>
</evidence>
<gene>
    <name evidence="1" type="ORF">RWE15_12685</name>
</gene>
<evidence type="ECO:0000313" key="2">
    <source>
        <dbReference type="Proteomes" id="UP001281447"/>
    </source>
</evidence>
<comment type="caution">
    <text evidence="1">The sequence shown here is derived from an EMBL/GenBank/DDBJ whole genome shotgun (WGS) entry which is preliminary data.</text>
</comment>
<organism evidence="1 2">
    <name type="scientific">Tigheibacillus halophilus</name>
    <dbReference type="NCBI Taxonomy" id="361280"/>
    <lineage>
        <taxon>Bacteria</taxon>
        <taxon>Bacillati</taxon>
        <taxon>Bacillota</taxon>
        <taxon>Bacilli</taxon>
        <taxon>Bacillales</taxon>
        <taxon>Bacillaceae</taxon>
        <taxon>Tigheibacillus</taxon>
    </lineage>
</organism>
<dbReference type="EMBL" id="JAWDIP010000003">
    <property type="protein sequence ID" value="MDY0395121.1"/>
    <property type="molecule type" value="Genomic_DNA"/>
</dbReference>
<dbReference type="RefSeq" id="WP_390355933.1">
    <property type="nucleotide sequence ID" value="NZ_JBHUIZ010000012.1"/>
</dbReference>
<accession>A0ABU5C713</accession>
<name>A0ABU5C713_9BACI</name>
<sequence>MKKTIALLGLCIILLAGCGGNSDSEAKGNNVKGIDDIDKEKAKNSIIQGALDSNLLTNTAKEDYSKSDIVNIKMCEAYHIDHPTDGFEGNFIVFWETSDGKYEHNFIMKNDYEIENLANYERLDDKCVNLD</sequence>
<protein>
    <recommendedName>
        <fullName evidence="3">Lipoprotein</fullName>
    </recommendedName>
</protein>
<proteinExistence type="predicted"/>
<evidence type="ECO:0000313" key="1">
    <source>
        <dbReference type="EMBL" id="MDY0395121.1"/>
    </source>
</evidence>